<keyword evidence="2" id="KW-1185">Reference proteome</keyword>
<name>A0ACC2WG56_9TREE</name>
<dbReference type="EMBL" id="JASBWS010000025">
    <property type="protein sequence ID" value="KAJ9110194.1"/>
    <property type="molecule type" value="Genomic_DNA"/>
</dbReference>
<gene>
    <name evidence="1" type="ORF">QFC20_003046</name>
</gene>
<sequence length="651" mass="73189">MTINPAEVNRSRAPPSQEVDVDSLMTSVEPVLSEKEEQAKEDGHKDKTVLVEDTKPVLPPPPRADQPPRPPNAWILYRSERLRAIAAGEPIPGLLVVLEAQSLVRALDVSEQRNQGSKDSSSSPEPNRFQLFKDAEPPTPPTEKDDAGEDASLEGGSKYRRALLQADISKVISMMWKREGREVKAKYEAMAEAKKQEHQRKYPNYKYQPMRKEEKMKYQEQVKAEKERVKKEAMADKAQQRKLAKAARQFKAAQDKSIAHTIKSPGENNKKSRQRRQLPQSSHLLTIPLPSANAPQEDGIRGSSDFSPATPLVEYRQILPEESHQQVLIKQEPDEQSYFIQVPTEHQIQNTQFSPQYSGAGVQFTQPPPAPPTYHLHPGNYALPNAQPGFIVQQDQVIPYTFEPIQFDQYYHETQRRPAQPQYTIPYTDLSSKNQPAVAVMSSAEYQHVGVSEAELAEMWAMLEDDNVPAGQQQTLQVKPRLTTIVGTGQIDEDSMEGYSKLPVPADEQGQDRIPLPRLSSFVGSQIAMSWVGQQNNNSHAAEETKSPETTPTARTTVHMPQIPRLTHVENDTSSTPRATRQTHSRFAAAAPISINAAKAQAYQYRPRKDSLLAPNAYEYRFLTPRTAMFRDTMYAPMSMSAPSERWDGLT</sequence>
<comment type="caution">
    <text evidence="1">The sequence shown here is derived from an EMBL/GenBank/DDBJ whole genome shotgun (WGS) entry which is preliminary data.</text>
</comment>
<evidence type="ECO:0000313" key="1">
    <source>
        <dbReference type="EMBL" id="KAJ9110194.1"/>
    </source>
</evidence>
<dbReference type="Proteomes" id="UP001230649">
    <property type="component" value="Unassembled WGS sequence"/>
</dbReference>
<evidence type="ECO:0000313" key="2">
    <source>
        <dbReference type="Proteomes" id="UP001230649"/>
    </source>
</evidence>
<organism evidence="1 2">
    <name type="scientific">Naganishia adeliensis</name>
    <dbReference type="NCBI Taxonomy" id="92952"/>
    <lineage>
        <taxon>Eukaryota</taxon>
        <taxon>Fungi</taxon>
        <taxon>Dikarya</taxon>
        <taxon>Basidiomycota</taxon>
        <taxon>Agaricomycotina</taxon>
        <taxon>Tremellomycetes</taxon>
        <taxon>Filobasidiales</taxon>
        <taxon>Filobasidiaceae</taxon>
        <taxon>Naganishia</taxon>
    </lineage>
</organism>
<protein>
    <submittedName>
        <fullName evidence="1">Uncharacterized protein</fullName>
    </submittedName>
</protein>
<accession>A0ACC2WG56</accession>
<proteinExistence type="predicted"/>
<reference evidence="1" key="1">
    <citation type="submission" date="2023-04" db="EMBL/GenBank/DDBJ databases">
        <title>Draft Genome sequencing of Naganishia species isolated from polar environments using Oxford Nanopore Technology.</title>
        <authorList>
            <person name="Leo P."/>
            <person name="Venkateswaran K."/>
        </authorList>
    </citation>
    <scope>NUCLEOTIDE SEQUENCE</scope>
    <source>
        <strain evidence="1">MNA-CCFEE 5262</strain>
    </source>
</reference>